<accession>A0A8C3DAS7</accession>
<evidence type="ECO:0000313" key="3">
    <source>
        <dbReference type="Ensembl" id="ENSCMUP00000003663.2"/>
    </source>
</evidence>
<accession>A0A8U7NYR7</accession>
<proteinExistence type="predicted"/>
<feature type="region of interest" description="Disordered" evidence="2">
    <location>
        <begin position="382"/>
        <end position="410"/>
    </location>
</feature>
<feature type="region of interest" description="Disordered" evidence="2">
    <location>
        <begin position="542"/>
        <end position="621"/>
    </location>
</feature>
<dbReference type="PRINTS" id="PR00401">
    <property type="entry name" value="SH2DOMAIN"/>
</dbReference>
<feature type="compositionally biased region" description="Basic and acidic residues" evidence="2">
    <location>
        <begin position="466"/>
        <end position="477"/>
    </location>
</feature>
<reference evidence="3" key="2">
    <citation type="submission" date="2025-08" db="UniProtKB">
        <authorList>
            <consortium name="Ensembl"/>
        </authorList>
    </citation>
    <scope>IDENTIFICATION</scope>
</reference>
<dbReference type="OMA" id="VTPYHEF"/>
<evidence type="ECO:0000256" key="1">
    <source>
        <dbReference type="ARBA" id="ARBA00022999"/>
    </source>
</evidence>
<keyword evidence="1" id="KW-0727">SH2 domain</keyword>
<reference evidence="3" key="3">
    <citation type="submission" date="2025-09" db="UniProtKB">
        <authorList>
            <consortium name="Ensembl"/>
        </authorList>
    </citation>
    <scope>IDENTIFICATION</scope>
</reference>
<dbReference type="AlphaFoldDB" id="A0A8C3DAS7"/>
<dbReference type="Proteomes" id="UP000694553">
    <property type="component" value="Unassembled WGS sequence"/>
</dbReference>
<feature type="region of interest" description="Disordered" evidence="2">
    <location>
        <begin position="422"/>
        <end position="477"/>
    </location>
</feature>
<dbReference type="SMART" id="SM00252">
    <property type="entry name" value="SH2"/>
    <property type="match status" value="1"/>
</dbReference>
<dbReference type="FunFam" id="3.30.505.10:FF:000103">
    <property type="entry name" value="Si:ch73-109i22.2"/>
    <property type="match status" value="1"/>
</dbReference>
<dbReference type="Ensembl" id="ENSCMUT00000003964.2">
    <property type="protein sequence ID" value="ENSCMUP00000003663.2"/>
    <property type="gene ID" value="ENSCMUG00000002483.2"/>
</dbReference>
<evidence type="ECO:0000256" key="2">
    <source>
        <dbReference type="SAM" id="MobiDB-lite"/>
    </source>
</evidence>
<feature type="region of interest" description="Disordered" evidence="2">
    <location>
        <begin position="60"/>
        <end position="100"/>
    </location>
</feature>
<dbReference type="SUPFAM" id="SSF55550">
    <property type="entry name" value="SH2 domain"/>
    <property type="match status" value="1"/>
</dbReference>
<sequence length="640" mass="69211">MPQDSPGVCLALAPRVGGRGMVLDSTMPGLNPGSPCEPGTTKPTVPTELCCPHRALLSPPSSAVPVPSGARSRHEDRRDKDTFAGSNVPVGRWSESPPHHSPPSCRWHLDVTPGPPCHLPVTSPHHMKVLAASVAASCLLQAAEAGAQAGQRCCLTLPAPLPVPLPTASPPATGSQGPTWPSRGDPMDDDRPLFTTFKPFGEDNTARAKPAPNTTPIQPPGAEQSPGHHNRRGRVPPGFWSPPPAQSLPEGDPRPEQVALRARTRLWFEQTQAQRLGPKGELPTWFHGFISRREAEELLQDQPLGCFLVRFSESTVGFVLSYRGRDRCRHFVLDQLPDGRYVVLGERSAHAELAELLQHYATAPVTPYHEFLTVPLPCGWKDEPRGRAQPPAGSDAAHSPLSEAPAKLPDYNPVSLELHRAEGGSGREAPGAPPSLPAKTSARGAAQGPHSPSGSAAAPEAPYAQVHREAARPEPPETKYQQLLCFHVYAEPREDIASSPPEPEEPGPEEPIPFYAMARGWSRRAGPEENIYSEVALARQDPPARLPTAPQNAFSTLPLKPRPHRRLFRSVSSQDCKRRQLSAAPSTDREDRGASSTGTEVFLNPALELDDPVYSRSTHREQQTTAMAENVYEQLPGDCP</sequence>
<dbReference type="InterPro" id="IPR036860">
    <property type="entry name" value="SH2_dom_sf"/>
</dbReference>
<reference evidence="4" key="1">
    <citation type="submission" date="2019-10" db="EMBL/GenBank/DDBJ databases">
        <title>Corvus moneduloides (New Caledonian crow) genome, bCorMon1, primary haplotype.</title>
        <authorList>
            <person name="Rutz C."/>
            <person name="Fungtammasan C."/>
            <person name="Mountcastle J."/>
            <person name="Formenti G."/>
            <person name="Chow W."/>
            <person name="Howe K."/>
            <person name="Steele M.P."/>
            <person name="Fernandes J."/>
            <person name="Gilbert M.T.P."/>
            <person name="Fedrigo O."/>
            <person name="Jarvis E.D."/>
            <person name="Gemmell N."/>
        </authorList>
    </citation>
    <scope>NUCLEOTIDE SEQUENCE [LARGE SCALE GENOMIC DNA]</scope>
</reference>
<dbReference type="PROSITE" id="PS50001">
    <property type="entry name" value="SH2"/>
    <property type="match status" value="1"/>
</dbReference>
<gene>
    <name evidence="3" type="primary">SH2D2A</name>
</gene>
<protein>
    <submittedName>
        <fullName evidence="3">SH2 domain containing 2A</fullName>
    </submittedName>
</protein>
<feature type="region of interest" description="Disordered" evidence="2">
    <location>
        <begin position="494"/>
        <end position="515"/>
    </location>
</feature>
<dbReference type="PANTHER" id="PTHR14388">
    <property type="entry name" value="T CELL-SPECIFIC ADAPTER PROTEIN TSAD"/>
    <property type="match status" value="1"/>
</dbReference>
<name>A0A8C3DAS7_CORMO</name>
<dbReference type="Pfam" id="PF00017">
    <property type="entry name" value="SH2"/>
    <property type="match status" value="1"/>
</dbReference>
<dbReference type="InterPro" id="IPR000980">
    <property type="entry name" value="SH2"/>
</dbReference>
<dbReference type="CDD" id="cd10349">
    <property type="entry name" value="SH2_SH2D2A_SH2D7"/>
    <property type="match status" value="1"/>
</dbReference>
<evidence type="ECO:0000313" key="4">
    <source>
        <dbReference type="Proteomes" id="UP000694553"/>
    </source>
</evidence>
<keyword evidence="4" id="KW-1185">Reference proteome</keyword>
<dbReference type="GO" id="GO:0005737">
    <property type="term" value="C:cytoplasm"/>
    <property type="evidence" value="ECO:0007669"/>
    <property type="project" value="TreeGrafter"/>
</dbReference>
<dbReference type="PANTHER" id="PTHR14388:SF9">
    <property type="entry name" value="SH2 DOMAIN-CONTAINING PROTEIN 2A"/>
    <property type="match status" value="1"/>
</dbReference>
<feature type="compositionally biased region" description="Basic and acidic residues" evidence="2">
    <location>
        <begin position="72"/>
        <end position="82"/>
    </location>
</feature>
<dbReference type="Gene3D" id="3.30.505.10">
    <property type="entry name" value="SH2 domain"/>
    <property type="match status" value="1"/>
</dbReference>
<feature type="region of interest" description="Disordered" evidence="2">
    <location>
        <begin position="165"/>
        <end position="256"/>
    </location>
</feature>
<feature type="compositionally biased region" description="Low complexity" evidence="2">
    <location>
        <begin position="444"/>
        <end position="464"/>
    </location>
</feature>
<organism evidence="3 4">
    <name type="scientific">Corvus moneduloides</name>
    <name type="common">New Caledonian crow</name>
    <dbReference type="NCBI Taxonomy" id="1196302"/>
    <lineage>
        <taxon>Eukaryota</taxon>
        <taxon>Metazoa</taxon>
        <taxon>Chordata</taxon>
        <taxon>Craniata</taxon>
        <taxon>Vertebrata</taxon>
        <taxon>Euteleostomi</taxon>
        <taxon>Archelosauria</taxon>
        <taxon>Archosauria</taxon>
        <taxon>Dinosauria</taxon>
        <taxon>Saurischia</taxon>
        <taxon>Theropoda</taxon>
        <taxon>Coelurosauria</taxon>
        <taxon>Aves</taxon>
        <taxon>Neognathae</taxon>
        <taxon>Neoaves</taxon>
        <taxon>Telluraves</taxon>
        <taxon>Australaves</taxon>
        <taxon>Passeriformes</taxon>
        <taxon>Corvoidea</taxon>
        <taxon>Corvidae</taxon>
        <taxon>Corvus</taxon>
    </lineage>
</organism>